<name>A0A212KGP8_9FIRM</name>
<dbReference type="Pfam" id="PF08348">
    <property type="entry name" value="PAS_6"/>
    <property type="match status" value="1"/>
</dbReference>
<dbReference type="InterPro" id="IPR039446">
    <property type="entry name" value="DauR-like"/>
</dbReference>
<dbReference type="Pfam" id="PF13309">
    <property type="entry name" value="HTH_22"/>
    <property type="match status" value="1"/>
</dbReference>
<reference evidence="3" key="1">
    <citation type="submission" date="2016-04" db="EMBL/GenBank/DDBJ databases">
        <authorList>
            <person name="Evans L.H."/>
            <person name="Alamgir A."/>
            <person name="Owens N."/>
            <person name="Weber N.D."/>
            <person name="Virtaneva K."/>
            <person name="Barbian K."/>
            <person name="Babar A."/>
            <person name="Rosenke K."/>
        </authorList>
    </citation>
    <scope>NUCLEOTIDE SEQUENCE</scope>
    <source>
        <strain evidence="3">86</strain>
    </source>
</reference>
<evidence type="ECO:0000313" key="3">
    <source>
        <dbReference type="EMBL" id="SBW10819.1"/>
    </source>
</evidence>
<evidence type="ECO:0000259" key="1">
    <source>
        <dbReference type="Pfam" id="PF08348"/>
    </source>
</evidence>
<dbReference type="InterPro" id="IPR013559">
    <property type="entry name" value="YheO"/>
</dbReference>
<organism evidence="3">
    <name type="scientific">uncultured Eubacteriales bacterium</name>
    <dbReference type="NCBI Taxonomy" id="172733"/>
    <lineage>
        <taxon>Bacteria</taxon>
        <taxon>Bacillati</taxon>
        <taxon>Bacillota</taxon>
        <taxon>Clostridia</taxon>
        <taxon>Eubacteriales</taxon>
        <taxon>environmental samples</taxon>
    </lineage>
</organism>
<dbReference type="PANTHER" id="PTHR35568:SF1">
    <property type="entry name" value="TRANSCRIPTIONAL REGULATOR DAUR"/>
    <property type="match status" value="1"/>
</dbReference>
<gene>
    <name evidence="3" type="ORF">KL86CLO1_13068</name>
</gene>
<dbReference type="InterPro" id="IPR039445">
    <property type="entry name" value="DauR-like_HTH"/>
</dbReference>
<dbReference type="EMBL" id="FLUN01000001">
    <property type="protein sequence ID" value="SBW10819.1"/>
    <property type="molecule type" value="Genomic_DNA"/>
</dbReference>
<dbReference type="PANTHER" id="PTHR35568">
    <property type="entry name" value="TRANSCRIPTIONAL REGULATOR DAUR"/>
    <property type="match status" value="1"/>
</dbReference>
<dbReference type="AlphaFoldDB" id="A0A212KGP8"/>
<proteinExistence type="predicted"/>
<feature type="domain" description="Transcriptional regulator DauR-like HTH" evidence="2">
    <location>
        <begin position="144"/>
        <end position="205"/>
    </location>
</feature>
<protein>
    <recommendedName>
        <fullName evidence="4">YheO-like PAS domain</fullName>
    </recommendedName>
</protein>
<evidence type="ECO:0000259" key="2">
    <source>
        <dbReference type="Pfam" id="PF13309"/>
    </source>
</evidence>
<sequence>MDQAETFELLCRVAQGIAGMFGDNCETLVHEMDGNRIKTVAIYNGHVSGRTVGSTLSIYGNDTSADDDGVVNLNQDYLNQMVITSGGKNIKSSTFHVWGEGFHYALGINYDITVMGQMRHVLDNITEAAGNLMTSLSGDTQTNLETLFDACHKILNKPLSKMRKTDRLALVGLLKEKGAFQMHRSVPYVAERMGVSKYTIYNYLNELGEA</sequence>
<accession>A0A212KGP8</accession>
<evidence type="ECO:0008006" key="4">
    <source>
        <dbReference type="Google" id="ProtNLM"/>
    </source>
</evidence>
<feature type="domain" description="YheO-like" evidence="1">
    <location>
        <begin position="11"/>
        <end position="119"/>
    </location>
</feature>